<evidence type="ECO:0000313" key="2">
    <source>
        <dbReference type="Proteomes" id="UP000013201"/>
    </source>
</evidence>
<dbReference type="GO" id="GO:0003676">
    <property type="term" value="F:nucleic acid binding"/>
    <property type="evidence" value="ECO:0007669"/>
    <property type="project" value="InterPro"/>
</dbReference>
<sequence length="52" mass="5856">MTNRLYYGDNLDVLRTHIPDESVDLIYLDPPFNSNAGYNVLFKTPPQAQGGD</sequence>
<dbReference type="EMBL" id="CAVK010000105">
    <property type="protein sequence ID" value="CCW17831.1"/>
    <property type="molecule type" value="Genomic_DNA"/>
</dbReference>
<dbReference type="InterPro" id="IPR029063">
    <property type="entry name" value="SAM-dependent_MTases_sf"/>
</dbReference>
<keyword evidence="1" id="KW-0489">Methyltransferase</keyword>
<gene>
    <name evidence="1" type="ORF">EBBID32_21800</name>
</gene>
<dbReference type="InterPro" id="IPR002052">
    <property type="entry name" value="DNA_methylase_N6_adenine_CS"/>
</dbReference>
<organism evidence="1 2">
    <name type="scientific">Sphingobium indicum BiD32</name>
    <dbReference type="NCBI Taxonomy" id="1301087"/>
    <lineage>
        <taxon>Bacteria</taxon>
        <taxon>Pseudomonadati</taxon>
        <taxon>Pseudomonadota</taxon>
        <taxon>Alphaproteobacteria</taxon>
        <taxon>Sphingomonadales</taxon>
        <taxon>Sphingomonadaceae</taxon>
        <taxon>Sphingobium</taxon>
    </lineage>
</organism>
<dbReference type="AlphaFoldDB" id="N1MLJ4"/>
<dbReference type="GO" id="GO:0032259">
    <property type="term" value="P:methylation"/>
    <property type="evidence" value="ECO:0007669"/>
    <property type="project" value="UniProtKB-KW"/>
</dbReference>
<keyword evidence="2" id="KW-1185">Reference proteome</keyword>
<dbReference type="SUPFAM" id="SSF53335">
    <property type="entry name" value="S-adenosyl-L-methionine-dependent methyltransferases"/>
    <property type="match status" value="1"/>
</dbReference>
<dbReference type="RefSeq" id="WP_006956314.1">
    <property type="nucleotide sequence ID" value="NZ_CAVK010000105.1"/>
</dbReference>
<comment type="caution">
    <text evidence="1">The sequence shown here is derived from an EMBL/GenBank/DDBJ whole genome shotgun (WGS) entry which is preliminary data.</text>
</comment>
<dbReference type="Gene3D" id="3.40.50.150">
    <property type="entry name" value="Vaccinia Virus protein VP39"/>
    <property type="match status" value="1"/>
</dbReference>
<reference evidence="1 2" key="1">
    <citation type="submission" date="2013-03" db="EMBL/GenBank/DDBJ databases">
        <authorList>
            <person name="Le V."/>
        </authorList>
    </citation>
    <scope>NUCLEOTIDE SEQUENCE [LARGE SCALE GENOMIC DNA]</scope>
    <source>
        <strain evidence="1 2">BiD32</strain>
    </source>
</reference>
<accession>N1MLJ4</accession>
<proteinExistence type="predicted"/>
<dbReference type="PROSITE" id="PS00092">
    <property type="entry name" value="N6_MTASE"/>
    <property type="match status" value="1"/>
</dbReference>
<dbReference type="EC" id="2.1.1.72" evidence="1"/>
<name>N1MLJ4_9SPHN</name>
<keyword evidence="1" id="KW-0808">Transferase</keyword>
<reference evidence="2" key="2">
    <citation type="submission" date="2013-04" db="EMBL/GenBank/DDBJ databases">
        <title>Bisphenol A degrading Sphingobium sp. strain BiD32.</title>
        <authorList>
            <person name="Nielsen J.L."/>
            <person name="Zhou N.A."/>
            <person name="Kjeldal H."/>
        </authorList>
    </citation>
    <scope>NUCLEOTIDE SEQUENCE [LARGE SCALE GENOMIC DNA]</scope>
    <source>
        <strain evidence="2">BiD32</strain>
    </source>
</reference>
<protein>
    <submittedName>
        <fullName evidence="1">Type III restriction-modification system methylation subunit</fullName>
        <ecNumber evidence="1">2.1.1.72</ecNumber>
    </submittedName>
</protein>
<evidence type="ECO:0000313" key="1">
    <source>
        <dbReference type="EMBL" id="CCW17831.1"/>
    </source>
</evidence>
<dbReference type="Proteomes" id="UP000013201">
    <property type="component" value="Unassembled WGS sequence"/>
</dbReference>
<dbReference type="GO" id="GO:0009007">
    <property type="term" value="F:site-specific DNA-methyltransferase (adenine-specific) activity"/>
    <property type="evidence" value="ECO:0007669"/>
    <property type="project" value="UniProtKB-EC"/>
</dbReference>